<keyword evidence="3" id="KW-0418">Kinase</keyword>
<sequence length="325" mass="33448">MAELAQVLRHVVPLEDSNALVGHSTRDDAAVYRVTEDKAVAVTIDFFTPIVDDPYDFGCIAAANALSDLYAMGARPLFVLNLVGFPRALLSEGILEEILRGSNEVARKAGVPTLGGHSIDDAEPKFGMVAIGEVHPDNIMTNAGARPGDAIVLTKPVGSGVIATAIKDGAADKDVVLSAVKVMSTLNQTAADAMLAVGAHAATDVTGFGLLGHLHQMLVASGVAARLRADSVPVLPGSLKLAKAGYISGGTQRNLEDLASTLDFAETVDADTRALLGDPQTSGGLLICVPPARLDQLLADLEGETPAAAVVGSIINGNPGHITIQ</sequence>
<evidence type="ECO:0000256" key="3">
    <source>
        <dbReference type="ARBA" id="ARBA00022777"/>
    </source>
</evidence>
<evidence type="ECO:0000256" key="5">
    <source>
        <dbReference type="ARBA" id="ARBA00023266"/>
    </source>
</evidence>
<evidence type="ECO:0008006" key="9">
    <source>
        <dbReference type="Google" id="ProtNLM"/>
    </source>
</evidence>
<dbReference type="GO" id="GO:0016260">
    <property type="term" value="P:selenocysteine biosynthetic process"/>
    <property type="evidence" value="ECO:0007669"/>
    <property type="project" value="TreeGrafter"/>
</dbReference>
<evidence type="ECO:0000259" key="6">
    <source>
        <dbReference type="Pfam" id="PF00586"/>
    </source>
</evidence>
<dbReference type="InterPro" id="IPR036676">
    <property type="entry name" value="PurM-like_C_sf"/>
</dbReference>
<dbReference type="InterPro" id="IPR004536">
    <property type="entry name" value="SPS/SelD"/>
</dbReference>
<evidence type="ECO:0000256" key="1">
    <source>
        <dbReference type="ARBA" id="ARBA00022679"/>
    </source>
</evidence>
<dbReference type="InterPro" id="IPR010918">
    <property type="entry name" value="PurM-like_C_dom"/>
</dbReference>
<name>A0A381ZRH2_9ZZZZ</name>
<dbReference type="PIRSF" id="PIRSF036407">
    <property type="entry name" value="Selenphspht_syn"/>
    <property type="match status" value="1"/>
</dbReference>
<dbReference type="PANTHER" id="PTHR10256:SF0">
    <property type="entry name" value="INACTIVE SELENIDE, WATER DIKINASE-LIKE PROTEIN-RELATED"/>
    <property type="match status" value="1"/>
</dbReference>
<evidence type="ECO:0000259" key="7">
    <source>
        <dbReference type="Pfam" id="PF02769"/>
    </source>
</evidence>
<gene>
    <name evidence="8" type="ORF">METZ01_LOCUS144231</name>
</gene>
<reference evidence="8" key="1">
    <citation type="submission" date="2018-05" db="EMBL/GenBank/DDBJ databases">
        <authorList>
            <person name="Lanie J.A."/>
            <person name="Ng W.-L."/>
            <person name="Kazmierczak K.M."/>
            <person name="Andrzejewski T.M."/>
            <person name="Davidsen T.M."/>
            <person name="Wayne K.J."/>
            <person name="Tettelin H."/>
            <person name="Glass J.I."/>
            <person name="Rusch D."/>
            <person name="Podicherti R."/>
            <person name="Tsui H.-C.T."/>
            <person name="Winkler M.E."/>
        </authorList>
    </citation>
    <scope>NUCLEOTIDE SEQUENCE</scope>
</reference>
<evidence type="ECO:0000256" key="4">
    <source>
        <dbReference type="ARBA" id="ARBA00022840"/>
    </source>
</evidence>
<feature type="domain" description="PurM-like C-terminal" evidence="7">
    <location>
        <begin position="146"/>
        <end position="320"/>
    </location>
</feature>
<evidence type="ECO:0000256" key="2">
    <source>
        <dbReference type="ARBA" id="ARBA00022741"/>
    </source>
</evidence>
<organism evidence="8">
    <name type="scientific">marine metagenome</name>
    <dbReference type="NCBI Taxonomy" id="408172"/>
    <lineage>
        <taxon>unclassified sequences</taxon>
        <taxon>metagenomes</taxon>
        <taxon>ecological metagenomes</taxon>
    </lineage>
</organism>
<dbReference type="PANTHER" id="PTHR10256">
    <property type="entry name" value="SELENIDE, WATER DIKINASE"/>
    <property type="match status" value="1"/>
</dbReference>
<dbReference type="EMBL" id="UINC01022215">
    <property type="protein sequence ID" value="SVA91377.1"/>
    <property type="molecule type" value="Genomic_DNA"/>
</dbReference>
<keyword evidence="4" id="KW-0067">ATP-binding</keyword>
<dbReference type="SUPFAM" id="SSF55326">
    <property type="entry name" value="PurM N-terminal domain-like"/>
    <property type="match status" value="1"/>
</dbReference>
<dbReference type="Pfam" id="PF00586">
    <property type="entry name" value="AIRS"/>
    <property type="match status" value="1"/>
</dbReference>
<dbReference type="NCBIfam" id="NF002098">
    <property type="entry name" value="PRK00943.1"/>
    <property type="match status" value="1"/>
</dbReference>
<dbReference type="SUPFAM" id="SSF56042">
    <property type="entry name" value="PurM C-terminal domain-like"/>
    <property type="match status" value="1"/>
</dbReference>
<dbReference type="InterPro" id="IPR016188">
    <property type="entry name" value="PurM-like_N"/>
</dbReference>
<protein>
    <recommendedName>
        <fullName evidence="9">PurM-like N-terminal domain-containing protein</fullName>
    </recommendedName>
</protein>
<keyword evidence="5" id="KW-0711">Selenium</keyword>
<dbReference type="NCBIfam" id="TIGR00476">
    <property type="entry name" value="selD"/>
    <property type="match status" value="1"/>
</dbReference>
<dbReference type="InterPro" id="IPR036921">
    <property type="entry name" value="PurM-like_N_sf"/>
</dbReference>
<dbReference type="GO" id="GO:0005737">
    <property type="term" value="C:cytoplasm"/>
    <property type="evidence" value="ECO:0007669"/>
    <property type="project" value="TreeGrafter"/>
</dbReference>
<keyword evidence="1" id="KW-0808">Transferase</keyword>
<dbReference type="AlphaFoldDB" id="A0A381ZRH2"/>
<keyword evidence="2" id="KW-0547">Nucleotide-binding</keyword>
<dbReference type="Pfam" id="PF02769">
    <property type="entry name" value="AIRS_C"/>
    <property type="match status" value="1"/>
</dbReference>
<dbReference type="GO" id="GO:0005524">
    <property type="term" value="F:ATP binding"/>
    <property type="evidence" value="ECO:0007669"/>
    <property type="project" value="UniProtKB-KW"/>
</dbReference>
<evidence type="ECO:0000313" key="8">
    <source>
        <dbReference type="EMBL" id="SVA91377.1"/>
    </source>
</evidence>
<dbReference type="Gene3D" id="3.30.1330.10">
    <property type="entry name" value="PurM-like, N-terminal domain"/>
    <property type="match status" value="1"/>
</dbReference>
<dbReference type="Gene3D" id="3.90.650.10">
    <property type="entry name" value="PurM-like C-terminal domain"/>
    <property type="match status" value="1"/>
</dbReference>
<feature type="domain" description="PurM-like N-terminal" evidence="6">
    <location>
        <begin position="27"/>
        <end position="134"/>
    </location>
</feature>
<accession>A0A381ZRH2</accession>
<dbReference type="CDD" id="cd02195">
    <property type="entry name" value="SelD"/>
    <property type="match status" value="1"/>
</dbReference>
<proteinExistence type="predicted"/>
<dbReference type="GO" id="GO:0004756">
    <property type="term" value="F:selenide, water dikinase activity"/>
    <property type="evidence" value="ECO:0007669"/>
    <property type="project" value="TreeGrafter"/>
</dbReference>